<accession>A0A9N9VG19</accession>
<evidence type="ECO:0000256" key="3">
    <source>
        <dbReference type="ARBA" id="ARBA00023002"/>
    </source>
</evidence>
<evidence type="ECO:0000313" key="7">
    <source>
        <dbReference type="EMBL" id="CAH0021101.1"/>
    </source>
</evidence>
<feature type="domain" description="FAD-binding PCMH-type" evidence="6">
    <location>
        <begin position="29"/>
        <end position="215"/>
    </location>
</feature>
<feature type="chain" id="PRO_5040205571" description="D-arabinono-1,4-lactone oxidase" evidence="5">
    <location>
        <begin position="22"/>
        <end position="516"/>
    </location>
</feature>
<feature type="signal peptide" evidence="5">
    <location>
        <begin position="1"/>
        <end position="21"/>
    </location>
</feature>
<name>A0A9N9VG19_9HYPO</name>
<comment type="caution">
    <text evidence="7">The sequence shown here is derived from an EMBL/GenBank/DDBJ whole genome shotgun (WGS) entry which is preliminary data.</text>
</comment>
<dbReference type="InterPro" id="IPR010031">
    <property type="entry name" value="FAD_lactone_oxidase-like"/>
</dbReference>
<dbReference type="PROSITE" id="PS51387">
    <property type="entry name" value="FAD_PCMH"/>
    <property type="match status" value="1"/>
</dbReference>
<organism evidence="7 8">
    <name type="scientific">Clonostachys rhizophaga</name>
    <dbReference type="NCBI Taxonomy" id="160324"/>
    <lineage>
        <taxon>Eukaryota</taxon>
        <taxon>Fungi</taxon>
        <taxon>Dikarya</taxon>
        <taxon>Ascomycota</taxon>
        <taxon>Pezizomycotina</taxon>
        <taxon>Sordariomycetes</taxon>
        <taxon>Hypocreomycetidae</taxon>
        <taxon>Hypocreales</taxon>
        <taxon>Bionectriaceae</taxon>
        <taxon>Clonostachys</taxon>
    </lineage>
</organism>
<dbReference type="InterPro" id="IPR016166">
    <property type="entry name" value="FAD-bd_PCMH"/>
</dbReference>
<dbReference type="SUPFAM" id="SSF56176">
    <property type="entry name" value="FAD-binding/transporter-associated domain-like"/>
    <property type="match status" value="1"/>
</dbReference>
<evidence type="ECO:0000256" key="2">
    <source>
        <dbReference type="ARBA" id="ARBA00013136"/>
    </source>
</evidence>
<dbReference type="OrthoDB" id="371463at2759"/>
<comment type="pathway">
    <text evidence="1">Cofactor biosynthesis; D-erythroascorbate biosynthesis; dehydro-D-arabinono-1,4-lactone from D-arabinose: step 2/2.</text>
</comment>
<evidence type="ECO:0000256" key="1">
    <source>
        <dbReference type="ARBA" id="ARBA00005083"/>
    </source>
</evidence>
<reference evidence="7" key="1">
    <citation type="submission" date="2021-10" db="EMBL/GenBank/DDBJ databases">
        <authorList>
            <person name="Piombo E."/>
        </authorList>
    </citation>
    <scope>NUCLEOTIDE SEQUENCE</scope>
</reference>
<evidence type="ECO:0000313" key="8">
    <source>
        <dbReference type="Proteomes" id="UP000696573"/>
    </source>
</evidence>
<dbReference type="Pfam" id="PF04030">
    <property type="entry name" value="ALO"/>
    <property type="match status" value="1"/>
</dbReference>
<dbReference type="AlphaFoldDB" id="A0A9N9VG19"/>
<keyword evidence="8" id="KW-1185">Reference proteome</keyword>
<dbReference type="GO" id="GO:0016020">
    <property type="term" value="C:membrane"/>
    <property type="evidence" value="ECO:0007669"/>
    <property type="project" value="InterPro"/>
</dbReference>
<keyword evidence="5" id="KW-0732">Signal</keyword>
<evidence type="ECO:0000259" key="6">
    <source>
        <dbReference type="PROSITE" id="PS51387"/>
    </source>
</evidence>
<dbReference type="GO" id="GO:0071949">
    <property type="term" value="F:FAD binding"/>
    <property type="evidence" value="ECO:0007669"/>
    <property type="project" value="InterPro"/>
</dbReference>
<dbReference type="EC" id="1.1.3.37" evidence="2"/>
<sequence>MKALHLIQSLVLALLPCRATAFVFNTFDGEGSPACYNVTEVHNATSVEEIQSLVRDAKGRGLQVRAGAKGHHWYDTQCSDDETVIIRTEFVNNIWDFDLDAGSVMIEAGVTFFQLGQSPVEKLAEYLHERGANIGTGLVNWNISIGGCVAMGAHRTSLREDAVVVGGVKELDIIDGSGEIRHIVKDESNDEWLAASTSLGLLGIIVRLKLSIYPETKIKAMQETLEEDEVLNGDIAGLISPWETANLWWWPYKKKFHWRYYESVPESESAQEGFQSTFSVTDAEAAVAQFLLDSGKYTPTSNWLMEEIFFGQWSSPNFHDKNTDAAITEWPVYGWNYDVLIGGLYPNQHPVWERGLKGYTLELAFPVTRAGEMLKRVRELWDAEAKKLRIMSATYRSGINIKFAKAHKDFLGQVTTGTADGEDWSQGTIMFDFPSYRPTVGDQKRYNEEFYINLANTLVDEFPCRPHWTKNTRNVLTRAKKNLDPDYLSRFNAVRKDFDPDGLYRSVVGEILGFYD</sequence>
<dbReference type="GO" id="GO:0003885">
    <property type="term" value="F:D-arabinono-1,4-lactone oxidase activity"/>
    <property type="evidence" value="ECO:0007669"/>
    <property type="project" value="UniProtKB-EC"/>
</dbReference>
<dbReference type="PANTHER" id="PTHR43762:SF1">
    <property type="entry name" value="D-ARABINONO-1,4-LACTONE OXIDASE"/>
    <property type="match status" value="1"/>
</dbReference>
<evidence type="ECO:0000256" key="4">
    <source>
        <dbReference type="ARBA" id="ARBA00033418"/>
    </source>
</evidence>
<dbReference type="InterPro" id="IPR016169">
    <property type="entry name" value="FAD-bd_PCMH_sub2"/>
</dbReference>
<proteinExistence type="predicted"/>
<dbReference type="Proteomes" id="UP000696573">
    <property type="component" value="Unassembled WGS sequence"/>
</dbReference>
<gene>
    <name evidence="7" type="ORF">CRHIZ90672A_00013318</name>
</gene>
<dbReference type="EMBL" id="CABFNQ020000652">
    <property type="protein sequence ID" value="CAH0021101.1"/>
    <property type="molecule type" value="Genomic_DNA"/>
</dbReference>
<dbReference type="PANTHER" id="PTHR43762">
    <property type="entry name" value="L-GULONOLACTONE OXIDASE"/>
    <property type="match status" value="1"/>
</dbReference>
<dbReference type="Pfam" id="PF01565">
    <property type="entry name" value="FAD_binding_4"/>
    <property type="match status" value="1"/>
</dbReference>
<dbReference type="InterPro" id="IPR036318">
    <property type="entry name" value="FAD-bd_PCMH-like_sf"/>
</dbReference>
<dbReference type="InterPro" id="IPR006094">
    <property type="entry name" value="Oxid_FAD_bind_N"/>
</dbReference>
<keyword evidence="3" id="KW-0560">Oxidoreductase</keyword>
<dbReference type="InterPro" id="IPR007173">
    <property type="entry name" value="ALO_C"/>
</dbReference>
<evidence type="ECO:0000256" key="5">
    <source>
        <dbReference type="SAM" id="SignalP"/>
    </source>
</evidence>
<dbReference type="Gene3D" id="3.30.465.10">
    <property type="match status" value="1"/>
</dbReference>
<protein>
    <recommendedName>
        <fullName evidence="2">D-arabinono-1,4-lactone oxidase</fullName>
        <ecNumber evidence="2">1.1.3.37</ecNumber>
    </recommendedName>
    <alternativeName>
        <fullName evidence="4">L-galactono-gamma-lactone oxidase</fullName>
    </alternativeName>
</protein>